<proteinExistence type="predicted"/>
<dbReference type="HOGENOM" id="CLU_2151228_0_0_6"/>
<dbReference type="AlphaFoldDB" id="A4BJ97"/>
<dbReference type="EMBL" id="AAOE01000032">
    <property type="protein sequence ID" value="EAR07755.1"/>
    <property type="molecule type" value="Genomic_DNA"/>
</dbReference>
<dbReference type="RefSeq" id="WP_008047310.1">
    <property type="nucleotide sequence ID" value="NZ_CH724154.1"/>
</dbReference>
<name>A4BJ97_9GAMM</name>
<accession>A4BJ97</accession>
<evidence type="ECO:0000313" key="1">
    <source>
        <dbReference type="EMBL" id="EAR07755.1"/>
    </source>
</evidence>
<organism evidence="1 2">
    <name type="scientific">Reinekea blandensis MED297</name>
    <dbReference type="NCBI Taxonomy" id="314283"/>
    <lineage>
        <taxon>Bacteria</taxon>
        <taxon>Pseudomonadati</taxon>
        <taxon>Pseudomonadota</taxon>
        <taxon>Gammaproteobacteria</taxon>
        <taxon>Oceanospirillales</taxon>
        <taxon>Saccharospirillaceae</taxon>
        <taxon>Reinekea</taxon>
    </lineage>
</organism>
<dbReference type="STRING" id="314283.MED297_03110"/>
<dbReference type="Proteomes" id="UP000005953">
    <property type="component" value="Unassembled WGS sequence"/>
</dbReference>
<feature type="non-terminal residue" evidence="1">
    <location>
        <position position="112"/>
    </location>
</feature>
<keyword evidence="2" id="KW-1185">Reference proteome</keyword>
<evidence type="ECO:0000313" key="2">
    <source>
        <dbReference type="Proteomes" id="UP000005953"/>
    </source>
</evidence>
<protein>
    <submittedName>
        <fullName evidence="1">Uncharacterized protein</fullName>
    </submittedName>
</protein>
<gene>
    <name evidence="1" type="ORF">MED297_03110</name>
</gene>
<reference evidence="1 2" key="1">
    <citation type="submission" date="2006-02" db="EMBL/GenBank/DDBJ databases">
        <authorList>
            <person name="Pinhassi J."/>
            <person name="Pedros-Alio C."/>
            <person name="Ferriera S."/>
            <person name="Johnson J."/>
            <person name="Kravitz S."/>
            <person name="Halpern A."/>
            <person name="Remington K."/>
            <person name="Beeson K."/>
            <person name="Tran B."/>
            <person name="Rogers Y.-H."/>
            <person name="Friedman R."/>
            <person name="Venter J.C."/>
        </authorList>
    </citation>
    <scope>NUCLEOTIDE SEQUENCE [LARGE SCALE GENOMIC DNA]</scope>
    <source>
        <strain evidence="1 2">MED297</strain>
    </source>
</reference>
<comment type="caution">
    <text evidence="1">The sequence shown here is derived from an EMBL/GenBank/DDBJ whole genome shotgun (WGS) entry which is preliminary data.</text>
</comment>
<sequence length="112" mass="12616">MQAEFSVEQQDQTYSAQLSLSVPSDQRIEYLCFSLAMPAKPETLSGGVLVERQGDWYRIRVEDPDMTEIVIAFEGVGQLPKGTDYPYGIYAETAGGRVAVHLKRPTHYRMQT</sequence>